<dbReference type="Gramene" id="RZC53491">
    <property type="protein sequence ID" value="RZC53491"/>
    <property type="gene ID" value="C5167_012347"/>
</dbReference>
<reference evidence="1 2" key="1">
    <citation type="journal article" date="2018" name="Science">
        <title>The opium poppy genome and morphinan production.</title>
        <authorList>
            <person name="Guo L."/>
            <person name="Winzer T."/>
            <person name="Yang X."/>
            <person name="Li Y."/>
            <person name="Ning Z."/>
            <person name="He Z."/>
            <person name="Teodor R."/>
            <person name="Lu Y."/>
            <person name="Bowser T.A."/>
            <person name="Graham I.A."/>
            <person name="Ye K."/>
        </authorList>
    </citation>
    <scope>NUCLEOTIDE SEQUENCE [LARGE SCALE GENOMIC DNA]</scope>
    <source>
        <strain evidence="2">cv. HN1</strain>
        <tissue evidence="1">Leaves</tissue>
    </source>
</reference>
<proteinExistence type="predicted"/>
<evidence type="ECO:0000313" key="2">
    <source>
        <dbReference type="Proteomes" id="UP000316621"/>
    </source>
</evidence>
<dbReference type="AlphaFoldDB" id="A0A4Y7J0L5"/>
<evidence type="ECO:0000313" key="1">
    <source>
        <dbReference type="EMBL" id="RZC53491.1"/>
    </source>
</evidence>
<dbReference type="EMBL" id="CM010717">
    <property type="protein sequence ID" value="RZC53491.1"/>
    <property type="molecule type" value="Genomic_DNA"/>
</dbReference>
<gene>
    <name evidence="1" type="ORF">C5167_012347</name>
</gene>
<sequence>MAGLMRAKLLKLSGELKSSIVPGIRWIHAVLDKHLKCLVVGDGRNNSLYSDNCWSTLIEDQDEELRFLPG</sequence>
<accession>A0A4Y7J0L5</accession>
<name>A0A4Y7J0L5_PAPSO</name>
<dbReference type="Proteomes" id="UP000316621">
    <property type="component" value="Chromosome 3"/>
</dbReference>
<organism evidence="1 2">
    <name type="scientific">Papaver somniferum</name>
    <name type="common">Opium poppy</name>
    <dbReference type="NCBI Taxonomy" id="3469"/>
    <lineage>
        <taxon>Eukaryota</taxon>
        <taxon>Viridiplantae</taxon>
        <taxon>Streptophyta</taxon>
        <taxon>Embryophyta</taxon>
        <taxon>Tracheophyta</taxon>
        <taxon>Spermatophyta</taxon>
        <taxon>Magnoliopsida</taxon>
        <taxon>Ranunculales</taxon>
        <taxon>Papaveraceae</taxon>
        <taxon>Papaveroideae</taxon>
        <taxon>Papaver</taxon>
    </lineage>
</organism>
<keyword evidence="2" id="KW-1185">Reference proteome</keyword>
<protein>
    <submittedName>
        <fullName evidence="1">Uncharacterized protein</fullName>
    </submittedName>
</protein>